<gene>
    <name evidence="2" type="ORF">OM076_18100</name>
</gene>
<dbReference type="Gene3D" id="2.40.50.100">
    <property type="match status" value="1"/>
</dbReference>
<dbReference type="GO" id="GO:1990281">
    <property type="term" value="C:efflux pump complex"/>
    <property type="evidence" value="ECO:0007669"/>
    <property type="project" value="TreeGrafter"/>
</dbReference>
<name>A0A9X3MTF2_9ACTN</name>
<keyword evidence="3" id="KW-1185">Reference proteome</keyword>
<dbReference type="SUPFAM" id="SSF111369">
    <property type="entry name" value="HlyD-like secretion proteins"/>
    <property type="match status" value="1"/>
</dbReference>
<reference evidence="2" key="1">
    <citation type="submission" date="2022-10" db="EMBL/GenBank/DDBJ databases">
        <title>The WGS of Solirubrobacter ginsenosidimutans DSM 21036.</title>
        <authorList>
            <person name="Jiang Z."/>
        </authorList>
    </citation>
    <scope>NUCLEOTIDE SEQUENCE</scope>
    <source>
        <strain evidence="2">DSM 21036</strain>
    </source>
</reference>
<comment type="caution">
    <text evidence="2">The sequence shown here is derived from an EMBL/GenBank/DDBJ whole genome shotgun (WGS) entry which is preliminary data.</text>
</comment>
<feature type="region of interest" description="Disordered" evidence="1">
    <location>
        <begin position="115"/>
        <end position="134"/>
    </location>
</feature>
<proteinExistence type="predicted"/>
<organism evidence="2 3">
    <name type="scientific">Solirubrobacter ginsenosidimutans</name>
    <dbReference type="NCBI Taxonomy" id="490573"/>
    <lineage>
        <taxon>Bacteria</taxon>
        <taxon>Bacillati</taxon>
        <taxon>Actinomycetota</taxon>
        <taxon>Thermoleophilia</taxon>
        <taxon>Solirubrobacterales</taxon>
        <taxon>Solirubrobacteraceae</taxon>
        <taxon>Solirubrobacter</taxon>
    </lineage>
</organism>
<feature type="non-terminal residue" evidence="2">
    <location>
        <position position="234"/>
    </location>
</feature>
<accession>A0A9X3MTF2</accession>
<dbReference type="PANTHER" id="PTHR30469">
    <property type="entry name" value="MULTIDRUG RESISTANCE PROTEIN MDTA"/>
    <property type="match status" value="1"/>
</dbReference>
<dbReference type="AlphaFoldDB" id="A0A9X3MTF2"/>
<dbReference type="GO" id="GO:0015562">
    <property type="term" value="F:efflux transmembrane transporter activity"/>
    <property type="evidence" value="ECO:0007669"/>
    <property type="project" value="TreeGrafter"/>
</dbReference>
<evidence type="ECO:0000313" key="2">
    <source>
        <dbReference type="EMBL" id="MDA0162190.1"/>
    </source>
</evidence>
<evidence type="ECO:0000256" key="1">
    <source>
        <dbReference type="SAM" id="MobiDB-lite"/>
    </source>
</evidence>
<dbReference type="Proteomes" id="UP001149140">
    <property type="component" value="Unassembled WGS sequence"/>
</dbReference>
<dbReference type="EMBL" id="JAPDOD010000017">
    <property type="protein sequence ID" value="MDA0162190.1"/>
    <property type="molecule type" value="Genomic_DNA"/>
</dbReference>
<feature type="compositionally biased region" description="Low complexity" evidence="1">
    <location>
        <begin position="118"/>
        <end position="134"/>
    </location>
</feature>
<evidence type="ECO:0000313" key="3">
    <source>
        <dbReference type="Proteomes" id="UP001149140"/>
    </source>
</evidence>
<dbReference type="PANTHER" id="PTHR30469:SF33">
    <property type="entry name" value="SLR1207 PROTEIN"/>
    <property type="match status" value="1"/>
</dbReference>
<sequence length="234" mass="22624">MLTALLVLVAGAAVVVAVLSLQSAPTTLVSERTVTVANGVIQTVVSGSGNLEPARQVDVDFATSGKITKVYTKAGAHVSEGELLARIDNRSQKVAVAKAEADLVDAQDALTKAQDAEAAGTTSATSSTATTSGDATTTAASATAASAATARTSAATRVATAARVSAATATAARATTASAVTARTSASPVRAVTARSGAAARAVTAAAARASATSIGFLAQATPTATPGATEAPA</sequence>
<protein>
    <submittedName>
        <fullName evidence="2">Biotin/lipoyl-binding protein</fullName>
    </submittedName>
</protein>